<dbReference type="InterPro" id="IPR032675">
    <property type="entry name" value="LRR_dom_sf"/>
</dbReference>
<protein>
    <submittedName>
        <fullName evidence="16">Putative LRR receptor-like serine/threonine-protein kinase</fullName>
    </submittedName>
</protein>
<evidence type="ECO:0000256" key="12">
    <source>
        <dbReference type="ARBA" id="ARBA00023136"/>
    </source>
</evidence>
<dbReference type="InterPro" id="IPR000719">
    <property type="entry name" value="Prot_kinase_dom"/>
</dbReference>
<keyword evidence="5 14" id="KW-0812">Transmembrane</keyword>
<dbReference type="Proteomes" id="UP000634136">
    <property type="component" value="Unassembled WGS sequence"/>
</dbReference>
<accession>A0A834WAC0</accession>
<dbReference type="Gene3D" id="3.80.10.10">
    <property type="entry name" value="Ribonuclease Inhibitor"/>
    <property type="match status" value="1"/>
</dbReference>
<dbReference type="EMBL" id="JAAIUW010000009">
    <property type="protein sequence ID" value="KAF7814203.1"/>
    <property type="molecule type" value="Genomic_DNA"/>
</dbReference>
<dbReference type="PANTHER" id="PTHR45631">
    <property type="entry name" value="OS07G0107800 PROTEIN-RELATED"/>
    <property type="match status" value="1"/>
</dbReference>
<dbReference type="Pfam" id="PF12819">
    <property type="entry name" value="Malectin_like"/>
    <property type="match status" value="1"/>
</dbReference>
<dbReference type="SUPFAM" id="SSF52058">
    <property type="entry name" value="L domain-like"/>
    <property type="match status" value="1"/>
</dbReference>
<dbReference type="GO" id="GO:0004674">
    <property type="term" value="F:protein serine/threonine kinase activity"/>
    <property type="evidence" value="ECO:0007669"/>
    <property type="project" value="UniProtKB-KW"/>
</dbReference>
<dbReference type="InterPro" id="IPR017441">
    <property type="entry name" value="Protein_kinase_ATP_BS"/>
</dbReference>
<dbReference type="InterPro" id="IPR008271">
    <property type="entry name" value="Ser/Thr_kinase_AS"/>
</dbReference>
<dbReference type="SUPFAM" id="SSF56112">
    <property type="entry name" value="Protein kinase-like (PK-like)"/>
    <property type="match status" value="1"/>
</dbReference>
<dbReference type="PROSITE" id="PS50011">
    <property type="entry name" value="PROTEIN_KINASE_DOM"/>
    <property type="match status" value="1"/>
</dbReference>
<gene>
    <name evidence="16" type="ORF">G2W53_028172</name>
</gene>
<comment type="caution">
    <text evidence="16">The sequence shown here is derived from an EMBL/GenBank/DDBJ whole genome shotgun (WGS) entry which is preliminary data.</text>
</comment>
<evidence type="ECO:0000256" key="9">
    <source>
        <dbReference type="ARBA" id="ARBA00022777"/>
    </source>
</evidence>
<evidence type="ECO:0000256" key="2">
    <source>
        <dbReference type="ARBA" id="ARBA00022527"/>
    </source>
</evidence>
<keyword evidence="8 13" id="KW-0547">Nucleotide-binding</keyword>
<dbReference type="Pfam" id="PF00560">
    <property type="entry name" value="LRR_1"/>
    <property type="match status" value="2"/>
</dbReference>
<evidence type="ECO:0000256" key="14">
    <source>
        <dbReference type="SAM" id="Phobius"/>
    </source>
</evidence>
<evidence type="ECO:0000256" key="4">
    <source>
        <dbReference type="ARBA" id="ARBA00022679"/>
    </source>
</evidence>
<keyword evidence="12 14" id="KW-0472">Membrane</keyword>
<feature type="binding site" evidence="13">
    <location>
        <position position="610"/>
    </location>
    <ligand>
        <name>ATP</name>
        <dbReference type="ChEBI" id="CHEBI:30616"/>
    </ligand>
</feature>
<dbReference type="FunFam" id="3.30.200.20:FF:000039">
    <property type="entry name" value="receptor-like protein kinase FERONIA"/>
    <property type="match status" value="1"/>
</dbReference>
<keyword evidence="2" id="KW-0723">Serine/threonine-protein kinase</keyword>
<dbReference type="PROSITE" id="PS00108">
    <property type="entry name" value="PROTEIN_KINASE_ST"/>
    <property type="match status" value="1"/>
</dbReference>
<feature type="transmembrane region" description="Helical" evidence="14">
    <location>
        <begin position="12"/>
        <end position="32"/>
    </location>
</feature>
<proteinExistence type="predicted"/>
<evidence type="ECO:0000313" key="16">
    <source>
        <dbReference type="EMBL" id="KAF7814203.1"/>
    </source>
</evidence>
<organism evidence="16 17">
    <name type="scientific">Senna tora</name>
    <dbReference type="NCBI Taxonomy" id="362788"/>
    <lineage>
        <taxon>Eukaryota</taxon>
        <taxon>Viridiplantae</taxon>
        <taxon>Streptophyta</taxon>
        <taxon>Embryophyta</taxon>
        <taxon>Tracheophyta</taxon>
        <taxon>Spermatophyta</taxon>
        <taxon>Magnoliopsida</taxon>
        <taxon>eudicotyledons</taxon>
        <taxon>Gunneridae</taxon>
        <taxon>Pentapetalae</taxon>
        <taxon>rosids</taxon>
        <taxon>fabids</taxon>
        <taxon>Fabales</taxon>
        <taxon>Fabaceae</taxon>
        <taxon>Caesalpinioideae</taxon>
        <taxon>Cassia clade</taxon>
        <taxon>Senna</taxon>
    </lineage>
</organism>
<evidence type="ECO:0000256" key="10">
    <source>
        <dbReference type="ARBA" id="ARBA00022840"/>
    </source>
</evidence>
<evidence type="ECO:0000256" key="8">
    <source>
        <dbReference type="ARBA" id="ARBA00022741"/>
    </source>
</evidence>
<dbReference type="InterPro" id="IPR011009">
    <property type="entry name" value="Kinase-like_dom_sf"/>
</dbReference>
<dbReference type="OrthoDB" id="2017114at2759"/>
<dbReference type="PANTHER" id="PTHR45631:SF212">
    <property type="entry name" value="PROTEIN KINASE DOMAIN-CONTAINING PROTEIN"/>
    <property type="match status" value="1"/>
</dbReference>
<reference evidence="16" key="1">
    <citation type="submission" date="2020-09" db="EMBL/GenBank/DDBJ databases">
        <title>Genome-Enabled Discovery of Anthraquinone Biosynthesis in Senna tora.</title>
        <authorList>
            <person name="Kang S.-H."/>
            <person name="Pandey R.P."/>
            <person name="Lee C.-M."/>
            <person name="Sim J.-S."/>
            <person name="Jeong J.-T."/>
            <person name="Choi B.-S."/>
            <person name="Jung M."/>
            <person name="Ginzburg D."/>
            <person name="Zhao K."/>
            <person name="Won S.Y."/>
            <person name="Oh T.-J."/>
            <person name="Yu Y."/>
            <person name="Kim N.-H."/>
            <person name="Lee O.R."/>
            <person name="Lee T.-H."/>
            <person name="Bashyal P."/>
            <person name="Kim T.-S."/>
            <person name="Lee W.-H."/>
            <person name="Kawkins C."/>
            <person name="Kim C.-K."/>
            <person name="Kim J.S."/>
            <person name="Ahn B.O."/>
            <person name="Rhee S.Y."/>
            <person name="Sohng J.K."/>
        </authorList>
    </citation>
    <scope>NUCLEOTIDE SEQUENCE</scope>
    <source>
        <tissue evidence="16">Leaf</tissue>
    </source>
</reference>
<dbReference type="PROSITE" id="PS00107">
    <property type="entry name" value="PROTEIN_KINASE_ATP"/>
    <property type="match status" value="1"/>
</dbReference>
<evidence type="ECO:0000256" key="3">
    <source>
        <dbReference type="ARBA" id="ARBA00022614"/>
    </source>
</evidence>
<keyword evidence="16" id="KW-0675">Receptor</keyword>
<evidence type="ECO:0000259" key="15">
    <source>
        <dbReference type="PROSITE" id="PS50011"/>
    </source>
</evidence>
<comment type="subcellular location">
    <subcellularLocation>
        <location evidence="1">Membrane</location>
        <topology evidence="1">Single-pass membrane protein</topology>
    </subcellularLocation>
</comment>
<dbReference type="Gene3D" id="3.30.200.20">
    <property type="entry name" value="Phosphorylase Kinase, domain 1"/>
    <property type="match status" value="1"/>
</dbReference>
<keyword evidence="3" id="KW-0433">Leucine-rich repeat</keyword>
<keyword evidence="4" id="KW-0808">Transferase</keyword>
<name>A0A834WAC0_9FABA</name>
<evidence type="ECO:0000256" key="7">
    <source>
        <dbReference type="ARBA" id="ARBA00022737"/>
    </source>
</evidence>
<keyword evidence="6" id="KW-0732">Signal</keyword>
<dbReference type="Gene3D" id="1.10.510.10">
    <property type="entry name" value="Transferase(Phosphotransferase) domain 1"/>
    <property type="match status" value="1"/>
</dbReference>
<keyword evidence="17" id="KW-1185">Reference proteome</keyword>
<keyword evidence="11 14" id="KW-1133">Transmembrane helix</keyword>
<dbReference type="GO" id="GO:0016020">
    <property type="term" value="C:membrane"/>
    <property type="evidence" value="ECO:0007669"/>
    <property type="project" value="UniProtKB-SubCell"/>
</dbReference>
<dbReference type="InterPro" id="IPR024788">
    <property type="entry name" value="Malectin-like_Carb-bd_dom"/>
</dbReference>
<keyword evidence="10 13" id="KW-0067">ATP-binding</keyword>
<evidence type="ECO:0000256" key="5">
    <source>
        <dbReference type="ARBA" id="ARBA00022692"/>
    </source>
</evidence>
<feature type="domain" description="Protein kinase" evidence="15">
    <location>
        <begin position="581"/>
        <end position="834"/>
    </location>
</feature>
<dbReference type="InterPro" id="IPR001611">
    <property type="entry name" value="Leu-rich_rpt"/>
</dbReference>
<feature type="transmembrane region" description="Helical" evidence="14">
    <location>
        <begin position="521"/>
        <end position="546"/>
    </location>
</feature>
<evidence type="ECO:0000256" key="11">
    <source>
        <dbReference type="ARBA" id="ARBA00022989"/>
    </source>
</evidence>
<keyword evidence="9 16" id="KW-0418">Kinase</keyword>
<keyword evidence="7" id="KW-0677">Repeat</keyword>
<evidence type="ECO:0000256" key="6">
    <source>
        <dbReference type="ARBA" id="ARBA00022729"/>
    </source>
</evidence>
<sequence>MIHMERTPQWILSLSLWIAFIQLFLPLGITMLDARTSKLTTTIDTNPGFISIDCGVDKDYLDEDTNIWYETDTNFVKTGTNSEVHPQVNLDDDFGGLLNTLRSFPQGNRNCYTLKPKQGKNINYLIRAYFSYGNYDGKNQSPIFNLYVGVNFWDRISFEDNSGYFVTEIIHTPTTDTIHVCLVKGIRGIPFISALELRPLNNSVYQTSSPSQSLLFLKERADVGSTSSGSTPHSRYKDDIYDRLWFKDDDVKDWKLFNKSEDIDPANSTDSYKLPAQVEKSAATTMNLSNPLYYDYNSNWSNLEKPSKYYVYFHFVEIEQLGPGKKRIMNISVNDKDILSQPLVLEYLKPITIIHQNVTRGNVRFNISATPESDAPPILNSFEIYKLISPLSSPTDQKDVDAILNIKSTYMSKLDWQGDPCLPNPAWEELERKQIERGHTYFILTPYRIRILVNLSNNHLSGSIPEFLADLPKLKVLNLSSNKLTGSIPQALKRKSDTTLQLSLDDNPGLCRKDACHMQNFTLPLVASVSAFIVLILLVSLGIWIFKVKKLKVVFVNSTKEQSSELKNRAFSYAQVLKITDNLQNLIGEGGFGKVYFGTLKNNNSLVAVKLLSQSSSQGLREFRSELELLMVVHHRHLVSLIGYCEEGGVRALIYEFMANGDLRQHLSGLEYLHNGCKSPIVHRDLKTSNILLNENMQAKIADFGLSRAFVNDNDTHISTRPAGTIGYLDPEFQTSGNLTKRSDVYSFGIIVLELITGQSAIRREGDTFNHILHWVTPKLESGDIHSIVDPRLGGNYSLNSAWKFVDIAMSCTAQSAIQRPDISQIVVELKDCLALEKTEGRTMGNTSSFQFDSDSILSPR</sequence>
<dbReference type="GO" id="GO:0005524">
    <property type="term" value="F:ATP binding"/>
    <property type="evidence" value="ECO:0007669"/>
    <property type="project" value="UniProtKB-UniRule"/>
</dbReference>
<evidence type="ECO:0000313" key="17">
    <source>
        <dbReference type="Proteomes" id="UP000634136"/>
    </source>
</evidence>
<dbReference type="SMART" id="SM00220">
    <property type="entry name" value="S_TKc"/>
    <property type="match status" value="1"/>
</dbReference>
<dbReference type="AlphaFoldDB" id="A0A834WAC0"/>
<evidence type="ECO:0000256" key="1">
    <source>
        <dbReference type="ARBA" id="ARBA00004167"/>
    </source>
</evidence>
<evidence type="ECO:0000256" key="13">
    <source>
        <dbReference type="PROSITE-ProRule" id="PRU10141"/>
    </source>
</evidence>
<dbReference type="Pfam" id="PF00069">
    <property type="entry name" value="Pkinase"/>
    <property type="match status" value="1"/>
</dbReference>